<protein>
    <submittedName>
        <fullName evidence="1">2-hydroxychromene-2-carboxylate isomerase</fullName>
    </submittedName>
</protein>
<comment type="caution">
    <text evidence="1">The sequence shown here is derived from an EMBL/GenBank/DDBJ whole genome shotgun (WGS) entry which is preliminary data.</text>
</comment>
<organism evidence="1 2">
    <name type="scientific">Lutimaribacter degradans</name>
    <dbReference type="NCBI Taxonomy" id="2945989"/>
    <lineage>
        <taxon>Bacteria</taxon>
        <taxon>Pseudomonadati</taxon>
        <taxon>Pseudomonadota</taxon>
        <taxon>Alphaproteobacteria</taxon>
        <taxon>Rhodobacterales</taxon>
        <taxon>Roseobacteraceae</taxon>
        <taxon>Lutimaribacter</taxon>
    </lineage>
</organism>
<proteinExistence type="predicted"/>
<dbReference type="EMBL" id="JAMQGO010000007">
    <property type="protein sequence ID" value="MCM2562846.1"/>
    <property type="molecule type" value="Genomic_DNA"/>
</dbReference>
<evidence type="ECO:0000313" key="2">
    <source>
        <dbReference type="Proteomes" id="UP001203036"/>
    </source>
</evidence>
<reference evidence="1" key="1">
    <citation type="submission" date="2022-06" db="EMBL/GenBank/DDBJ databases">
        <title>Lutimaribacter sp. EGI FJ00013, a novel bacterium isolated from a salt lake sediment enrichment.</title>
        <authorList>
            <person name="Gao L."/>
            <person name="Fang B.-Z."/>
            <person name="Li W.-J."/>
        </authorList>
    </citation>
    <scope>NUCLEOTIDE SEQUENCE</scope>
    <source>
        <strain evidence="1">EGI FJ00013</strain>
    </source>
</reference>
<gene>
    <name evidence="1" type="ORF">M8744_11890</name>
</gene>
<keyword evidence="1" id="KW-0413">Isomerase</keyword>
<name>A0ACC5ZXQ7_9RHOB</name>
<accession>A0ACC5ZXQ7</accession>
<evidence type="ECO:0000313" key="1">
    <source>
        <dbReference type="EMBL" id="MCM2562846.1"/>
    </source>
</evidence>
<sequence length="207" mass="22871">MKAMEFWFSVGSTYSYLSVMRLSELAEARGGSVDWRPFNVREIMVEMDNVPFATKPAKAAYMWRDIERRAAAHGLPVKVPATYPLPQFEEVNRIATLARQEGWCVPFVRESYRSWFQDRVPAGTPESLAAILPGLGQDVARVQARADEPAIHAALGAATDEARARGIFGAPSFVAAGTEMFWGDDRLEEALEWHTTRGGAHDAAGRG</sequence>
<keyword evidence="2" id="KW-1185">Reference proteome</keyword>
<dbReference type="Proteomes" id="UP001203036">
    <property type="component" value="Unassembled WGS sequence"/>
</dbReference>